<keyword evidence="2" id="KW-1185">Reference proteome</keyword>
<organism evidence="1 2">
    <name type="scientific">Cellvibrio fibrivorans</name>
    <dbReference type="NCBI Taxonomy" id="126350"/>
    <lineage>
        <taxon>Bacteria</taxon>
        <taxon>Pseudomonadati</taxon>
        <taxon>Pseudomonadota</taxon>
        <taxon>Gammaproteobacteria</taxon>
        <taxon>Cellvibrionales</taxon>
        <taxon>Cellvibrionaceae</taxon>
        <taxon>Cellvibrio</taxon>
    </lineage>
</organism>
<proteinExistence type="predicted"/>
<gene>
    <name evidence="1" type="ORF">J2X05_003339</name>
</gene>
<dbReference type="Proteomes" id="UP001253595">
    <property type="component" value="Unassembled WGS sequence"/>
</dbReference>
<evidence type="ECO:0000313" key="1">
    <source>
        <dbReference type="EMBL" id="MDR7091304.1"/>
    </source>
</evidence>
<reference evidence="1 2" key="1">
    <citation type="submission" date="2023-07" db="EMBL/GenBank/DDBJ databases">
        <title>Sorghum-associated microbial communities from plants grown in Nebraska, USA.</title>
        <authorList>
            <person name="Schachtman D."/>
        </authorList>
    </citation>
    <scope>NUCLEOTIDE SEQUENCE [LARGE SCALE GENOMIC DNA]</scope>
    <source>
        <strain evidence="1 2">BE190</strain>
    </source>
</reference>
<evidence type="ECO:0000313" key="2">
    <source>
        <dbReference type="Proteomes" id="UP001253595"/>
    </source>
</evidence>
<sequence length="41" mass="4315">MNRSMLAAACGNQSSQPLGDGLGSRPRVIGILAGWEPQLYV</sequence>
<comment type="caution">
    <text evidence="1">The sequence shown here is derived from an EMBL/GenBank/DDBJ whole genome shotgun (WGS) entry which is preliminary data.</text>
</comment>
<protein>
    <submittedName>
        <fullName evidence="1">Uncharacterized protein</fullName>
    </submittedName>
</protein>
<accession>A0ABU1V1H3</accession>
<dbReference type="EMBL" id="JAVDVX010000006">
    <property type="protein sequence ID" value="MDR7091304.1"/>
    <property type="molecule type" value="Genomic_DNA"/>
</dbReference>
<name>A0ABU1V1H3_9GAMM</name>